<dbReference type="AlphaFoldDB" id="A0A8X8B718"/>
<dbReference type="Proteomes" id="UP000886595">
    <property type="component" value="Unassembled WGS sequence"/>
</dbReference>
<evidence type="ECO:0000313" key="2">
    <source>
        <dbReference type="Proteomes" id="UP000886595"/>
    </source>
</evidence>
<name>A0A8X8B718_BRACI</name>
<protein>
    <submittedName>
        <fullName evidence="1">Uncharacterized protein</fullName>
    </submittedName>
</protein>
<dbReference type="OrthoDB" id="10569775at2759"/>
<evidence type="ECO:0000313" key="1">
    <source>
        <dbReference type="EMBL" id="KAG2326919.1"/>
    </source>
</evidence>
<reference evidence="1 2" key="1">
    <citation type="submission" date="2020-02" db="EMBL/GenBank/DDBJ databases">
        <authorList>
            <person name="Ma Q."/>
            <person name="Huang Y."/>
            <person name="Song X."/>
            <person name="Pei D."/>
        </authorList>
    </citation>
    <scope>NUCLEOTIDE SEQUENCE [LARGE SCALE GENOMIC DNA]</scope>
    <source>
        <strain evidence="1">Sxm20200214</strain>
        <tissue evidence="1">Leaf</tissue>
    </source>
</reference>
<gene>
    <name evidence="1" type="ORF">Bca52824_009647</name>
</gene>
<comment type="caution">
    <text evidence="1">The sequence shown here is derived from an EMBL/GenBank/DDBJ whole genome shotgun (WGS) entry which is preliminary data.</text>
</comment>
<dbReference type="EMBL" id="JAAMPC010000002">
    <property type="protein sequence ID" value="KAG2326919.1"/>
    <property type="molecule type" value="Genomic_DNA"/>
</dbReference>
<accession>A0A8X8B718</accession>
<sequence>MIGAVDNILARFPWIVWFIWKARNEKTFNSKQILPPDTVLHATREEENWRVAQVIEVLLSTWRMESIRMSPSVWNRFSLLCMRSSPSCFMQWKSPSS</sequence>
<keyword evidence="2" id="KW-1185">Reference proteome</keyword>
<organism evidence="1 2">
    <name type="scientific">Brassica carinata</name>
    <name type="common">Ethiopian mustard</name>
    <name type="synonym">Abyssinian cabbage</name>
    <dbReference type="NCBI Taxonomy" id="52824"/>
    <lineage>
        <taxon>Eukaryota</taxon>
        <taxon>Viridiplantae</taxon>
        <taxon>Streptophyta</taxon>
        <taxon>Embryophyta</taxon>
        <taxon>Tracheophyta</taxon>
        <taxon>Spermatophyta</taxon>
        <taxon>Magnoliopsida</taxon>
        <taxon>eudicotyledons</taxon>
        <taxon>Gunneridae</taxon>
        <taxon>Pentapetalae</taxon>
        <taxon>rosids</taxon>
        <taxon>malvids</taxon>
        <taxon>Brassicales</taxon>
        <taxon>Brassicaceae</taxon>
        <taxon>Brassiceae</taxon>
        <taxon>Brassica</taxon>
    </lineage>
</organism>
<proteinExistence type="predicted"/>